<protein>
    <submittedName>
        <fullName evidence="4">Cell filamentation protein Fic</fullName>
    </submittedName>
    <submittedName>
        <fullName evidence="3">Fic family protein</fullName>
    </submittedName>
</protein>
<keyword evidence="4" id="KW-0614">Plasmid</keyword>
<proteinExistence type="predicted"/>
<reference evidence="5" key="1">
    <citation type="submission" date="2017-11" db="EMBL/GenBank/DDBJ databases">
        <title>Genome sequence of Pantoea sp. MSR2.</title>
        <authorList>
            <person name="Nascimento F.X."/>
        </authorList>
    </citation>
    <scope>NUCLEOTIDE SEQUENCE [LARGE SCALE GENOMIC DNA]</scope>
    <source>
        <strain evidence="5">MSR2</strain>
        <plasmid evidence="5">pmsr2c</plasmid>
    </source>
</reference>
<dbReference type="Gene3D" id="1.10.10.10">
    <property type="entry name" value="Winged helix-like DNA-binding domain superfamily/Winged helix DNA-binding domain"/>
    <property type="match status" value="1"/>
</dbReference>
<evidence type="ECO:0000313" key="6">
    <source>
        <dbReference type="Proteomes" id="UP001171299"/>
    </source>
</evidence>
<dbReference type="Proteomes" id="UP000424872">
    <property type="component" value="Plasmid pMSR2C"/>
</dbReference>
<dbReference type="Proteomes" id="UP001171299">
    <property type="component" value="Unassembled WGS sequence"/>
</dbReference>
<keyword evidence="1" id="KW-0067">ATP-binding</keyword>
<evidence type="ECO:0000256" key="1">
    <source>
        <dbReference type="PIRSR" id="PIRSR640198-2"/>
    </source>
</evidence>
<dbReference type="Pfam" id="PF02661">
    <property type="entry name" value="Fic"/>
    <property type="match status" value="1"/>
</dbReference>
<dbReference type="AlphaFoldDB" id="A0AAP9KSB1"/>
<evidence type="ECO:0000313" key="5">
    <source>
        <dbReference type="Proteomes" id="UP000424872"/>
    </source>
</evidence>
<dbReference type="GO" id="GO:0005524">
    <property type="term" value="F:ATP binding"/>
    <property type="evidence" value="ECO:0007669"/>
    <property type="project" value="UniProtKB-KW"/>
</dbReference>
<feature type="domain" description="Fido" evidence="2">
    <location>
        <begin position="207"/>
        <end position="344"/>
    </location>
</feature>
<geneLocation type="plasmid" evidence="4">
    <name>pMSR2C</name>
</geneLocation>
<dbReference type="InterPro" id="IPR036388">
    <property type="entry name" value="WH-like_DNA-bd_sf"/>
</dbReference>
<evidence type="ECO:0000313" key="3">
    <source>
        <dbReference type="EMBL" id="MDO6406564.1"/>
    </source>
</evidence>
<evidence type="ECO:0000259" key="2">
    <source>
        <dbReference type="PROSITE" id="PS51459"/>
    </source>
</evidence>
<dbReference type="PROSITE" id="PS51459">
    <property type="entry name" value="FIDO"/>
    <property type="match status" value="1"/>
</dbReference>
<gene>
    <name evidence="4" type="ORF">CTZ24_24660</name>
    <name evidence="3" type="ORF">Q3404_08250</name>
</gene>
<dbReference type="InterPro" id="IPR040198">
    <property type="entry name" value="Fido_containing"/>
</dbReference>
<dbReference type="InterPro" id="IPR003812">
    <property type="entry name" value="Fido"/>
</dbReference>
<dbReference type="Gene3D" id="1.10.3290.10">
    <property type="entry name" value="Fido-like domain"/>
    <property type="match status" value="1"/>
</dbReference>
<dbReference type="PANTHER" id="PTHR13504:SF38">
    <property type="entry name" value="FIDO DOMAIN-CONTAINING PROTEIN"/>
    <property type="match status" value="1"/>
</dbReference>
<reference evidence="4" key="2">
    <citation type="journal article" date="2020" name="Environ. Microbiol.">
        <title>The extreme plant-growth-promoting properties of Pantoea phytobeneficialis MSR2 revealed by functional and genomic analysis.</title>
        <authorList>
            <person name="Nascimento F.X."/>
            <person name="Hernandez A.G."/>
            <person name="Glick B.R."/>
            <person name="Rossi M.J."/>
        </authorList>
    </citation>
    <scope>NUCLEOTIDE SEQUENCE</scope>
    <source>
        <strain evidence="4">MSR2</strain>
    </source>
</reference>
<dbReference type="KEGG" id="ppho:CTZ24_24660"/>
<dbReference type="EMBL" id="JAUOOM010000006">
    <property type="protein sequence ID" value="MDO6406564.1"/>
    <property type="molecule type" value="Genomic_DNA"/>
</dbReference>
<evidence type="ECO:0000313" key="4">
    <source>
        <dbReference type="EMBL" id="QGR09657.1"/>
    </source>
</evidence>
<dbReference type="RefSeq" id="WP_208727048.1">
    <property type="nucleotide sequence ID" value="NZ_CP024639.1"/>
</dbReference>
<feature type="binding site" evidence="1">
    <location>
        <begin position="290"/>
        <end position="297"/>
    </location>
    <ligand>
        <name>ATP</name>
        <dbReference type="ChEBI" id="CHEBI:30616"/>
    </ligand>
</feature>
<reference evidence="3" key="3">
    <citation type="submission" date="2023-07" db="EMBL/GenBank/DDBJ databases">
        <title>The extreme plant-growth-promoting properties of Pantoea phytobeneficialis PF55 revealed by functional and genomic analysis.</title>
        <authorList>
            <person name="Nascimento F.X."/>
            <person name="Marcio R.J."/>
        </authorList>
    </citation>
    <scope>NUCLEOTIDE SEQUENCE</scope>
    <source>
        <strain evidence="3">PF55</strain>
    </source>
</reference>
<dbReference type="PANTHER" id="PTHR13504">
    <property type="entry name" value="FIDO DOMAIN-CONTAINING PROTEIN DDB_G0283145"/>
    <property type="match status" value="1"/>
</dbReference>
<geneLocation type="plasmid" evidence="5">
    <name>pmsr2c</name>
</geneLocation>
<name>A0AAP9KSB1_9GAMM</name>
<dbReference type="InterPro" id="IPR036390">
    <property type="entry name" value="WH_DNA-bd_sf"/>
</dbReference>
<dbReference type="SUPFAM" id="SSF140931">
    <property type="entry name" value="Fic-like"/>
    <property type="match status" value="1"/>
</dbReference>
<sequence length="444" mass="49643">MDLKNEILVAVAVSNIPLSSGELALSLKIGKSTVKRHVDTLLKEGRLIKVGTGRGTRYRTDVDLRPVNLQDDANAGLEQPSKSSVLLSYLQAPLSARDITGYAREFVDDYIPNQSSILPAALAETLRLEGQMGGQQPAGTYARKVLEQLLIDLAWSSSKLEGNKYSLLATEELFKSGTEGADLDAVMLLNHKQAIEFLVDAVPDYGLTAPVISNLHSILMHDLLSDSEGLGTIRTKIVNISGTTYTPLQAPLILQEMFDIIIAKARIIKNPVEAAFFLWVNMAYLQPFEDGNKRTSRLAANIPLMIYNSAPLSFLDADVTDYAYAMMGVYEKQDVTLAIDLFVHLYRRSIKRYRVTLDSMGVPDPFRLLHREDLNIAIRAIVVERRDIESVLTSLGINDDEKEKFKSLLVDELRVLQIHNFARYRLGMREVEQWINEGRPIINL</sequence>
<dbReference type="SUPFAM" id="SSF46785">
    <property type="entry name" value="Winged helix' DNA-binding domain"/>
    <property type="match status" value="1"/>
</dbReference>
<keyword evidence="1" id="KW-0547">Nucleotide-binding</keyword>
<keyword evidence="6" id="KW-1185">Reference proteome</keyword>
<accession>A0AAP9KSB1</accession>
<dbReference type="InterPro" id="IPR036597">
    <property type="entry name" value="Fido-like_dom_sf"/>
</dbReference>
<dbReference type="EMBL" id="CP024639">
    <property type="protein sequence ID" value="QGR09657.1"/>
    <property type="molecule type" value="Genomic_DNA"/>
</dbReference>
<organism evidence="4 5">
    <name type="scientific">Pantoea phytobeneficialis</name>
    <dbReference type="NCBI Taxonomy" id="2052056"/>
    <lineage>
        <taxon>Bacteria</taxon>
        <taxon>Pseudomonadati</taxon>
        <taxon>Pseudomonadota</taxon>
        <taxon>Gammaproteobacteria</taxon>
        <taxon>Enterobacterales</taxon>
        <taxon>Erwiniaceae</taxon>
        <taxon>Pantoea</taxon>
    </lineage>
</organism>